<evidence type="ECO:0000313" key="5">
    <source>
        <dbReference type="Proteomes" id="UP001326199"/>
    </source>
</evidence>
<evidence type="ECO:0000256" key="2">
    <source>
        <dbReference type="ARBA" id="ARBA00023186"/>
    </source>
</evidence>
<dbReference type="InterPro" id="IPR009053">
    <property type="entry name" value="Prefoldin"/>
</dbReference>
<keyword evidence="5" id="KW-1185">Reference proteome</keyword>
<organism evidence="4 5">
    <name type="scientific">Podospora pseudopauciseta</name>
    <dbReference type="NCBI Taxonomy" id="2093780"/>
    <lineage>
        <taxon>Eukaryota</taxon>
        <taxon>Fungi</taxon>
        <taxon>Dikarya</taxon>
        <taxon>Ascomycota</taxon>
        <taxon>Pezizomycotina</taxon>
        <taxon>Sordariomycetes</taxon>
        <taxon>Sordariomycetidae</taxon>
        <taxon>Sordariales</taxon>
        <taxon>Podosporaceae</taxon>
        <taxon>Podospora</taxon>
    </lineage>
</organism>
<dbReference type="EMBL" id="JAFFHB010000001">
    <property type="protein sequence ID" value="KAK4674225.1"/>
    <property type="molecule type" value="Genomic_DNA"/>
</dbReference>
<evidence type="ECO:0000256" key="3">
    <source>
        <dbReference type="SAM" id="Coils"/>
    </source>
</evidence>
<evidence type="ECO:0000256" key="1">
    <source>
        <dbReference type="ARBA" id="ARBA00008045"/>
    </source>
</evidence>
<keyword evidence="3" id="KW-0175">Coiled coil</keyword>
<keyword evidence="2" id="KW-0143">Chaperone</keyword>
<proteinExistence type="inferred from homology"/>
<dbReference type="PANTHER" id="PTHR20903:SF0">
    <property type="entry name" value="PREFOLDIN SUBUNIT 1"/>
    <property type="match status" value="1"/>
</dbReference>
<dbReference type="RefSeq" id="XP_062771547.1">
    <property type="nucleotide sequence ID" value="XM_062908442.1"/>
</dbReference>
<protein>
    <recommendedName>
        <fullName evidence="6">Prefoldin subunit 1</fullName>
    </recommendedName>
</protein>
<feature type="coiled-coil region" evidence="3">
    <location>
        <begin position="81"/>
        <end position="108"/>
    </location>
</feature>
<dbReference type="InterPro" id="IPR002777">
    <property type="entry name" value="PFD_beta-like"/>
</dbReference>
<dbReference type="CDD" id="cd23164">
    <property type="entry name" value="Prefoldin_1"/>
    <property type="match status" value="1"/>
</dbReference>
<evidence type="ECO:0000313" key="4">
    <source>
        <dbReference type="EMBL" id="KAK4674225.1"/>
    </source>
</evidence>
<name>A0ABR0I1J1_9PEZI</name>
<evidence type="ECO:0008006" key="6">
    <source>
        <dbReference type="Google" id="ProtNLM"/>
    </source>
</evidence>
<dbReference type="SUPFAM" id="SSF46579">
    <property type="entry name" value="Prefoldin"/>
    <property type="match status" value="1"/>
</dbReference>
<dbReference type="GeneID" id="87928785"/>
<comment type="similarity">
    <text evidence="1">Belongs to the prefoldin subunit beta family.</text>
</comment>
<accession>A0ABR0I1J1</accession>
<dbReference type="Gene3D" id="1.10.287.370">
    <property type="match status" value="1"/>
</dbReference>
<comment type="caution">
    <text evidence="4">The sequence shown here is derived from an EMBL/GenBank/DDBJ whole genome shotgun (WGS) entry which is preliminary data.</text>
</comment>
<gene>
    <name evidence="4" type="ORF">QC763_118540</name>
</gene>
<sequence>MAARNYIKLTLGLSQLVREIESQAIAAQQQIGLVRTQMASKQREMRLAQLTRSEISSLPPDTAVYEGVGKMFVGLPVPTLQEKLSSQVKENETELEALSKRLHYLETTDKNSREHIEKMLKGQA</sequence>
<dbReference type="Pfam" id="PF01920">
    <property type="entry name" value="Prefoldin_2"/>
    <property type="match status" value="1"/>
</dbReference>
<reference evidence="4 5" key="1">
    <citation type="journal article" date="2023" name="bioRxiv">
        <title>High-quality genome assemblies of four members of thePodospora anserinaspecies complex.</title>
        <authorList>
            <person name="Ament-Velasquez S.L."/>
            <person name="Vogan A.A."/>
            <person name="Wallerman O."/>
            <person name="Hartmann F."/>
            <person name="Gautier V."/>
            <person name="Silar P."/>
            <person name="Giraud T."/>
            <person name="Johannesson H."/>
        </authorList>
    </citation>
    <scope>NUCLEOTIDE SEQUENCE [LARGE SCALE GENOMIC DNA]</scope>
    <source>
        <strain evidence="4 5">CBS 411.78</strain>
    </source>
</reference>
<dbReference type="Proteomes" id="UP001326199">
    <property type="component" value="Unassembled WGS sequence"/>
</dbReference>
<dbReference type="PANTHER" id="PTHR20903">
    <property type="entry name" value="PREFOLDIN SUBUNIT 1-RELATED"/>
    <property type="match status" value="1"/>
</dbReference>